<protein>
    <submittedName>
        <fullName evidence="2">NAD(P)-binding protein</fullName>
    </submittedName>
</protein>
<dbReference type="AlphaFoldDB" id="A0A4Y7U0M6"/>
<sequence>MSSTKIFITGATGYIGGSVLSRLLAHPEAKSFEFTALARSAEKAAKLNTVGVKTVLGSYSDLDLLTKSAKEADIVIAVADSDNLPAAEAILKGQKEKFEETGKAPILIHTSGTAIISDDARGQHGDHTIYSDLDSDAIEALPETALHRNVDIATVKADKEGYVTAYLITPGTVFGLAEGPLVDIGVQHKYSIQLPLFIKVSAARKKAGYIGAGKNLWAAASNRDTADLFVLIFNAARKNPSSLGHGRDGFYFVENAEYSGFEVAEETGKVLAELGIAESPEATSNTAEELKQFFGDWWTLLSTNSRAKGDRSRAVGWKPVDGKKEFIQSIRPEVLEVVKSIEK</sequence>
<dbReference type="Gene3D" id="3.40.50.720">
    <property type="entry name" value="NAD(P)-binding Rossmann-like Domain"/>
    <property type="match status" value="1"/>
</dbReference>
<keyword evidence="3" id="KW-1185">Reference proteome</keyword>
<gene>
    <name evidence="2" type="ORF">FA13DRAFT_1784628</name>
</gene>
<dbReference type="SUPFAM" id="SSF51735">
    <property type="entry name" value="NAD(P)-binding Rossmann-fold domains"/>
    <property type="match status" value="1"/>
</dbReference>
<dbReference type="GO" id="GO:0004029">
    <property type="term" value="F:aldehyde dehydrogenase (NAD+) activity"/>
    <property type="evidence" value="ECO:0007669"/>
    <property type="project" value="TreeGrafter"/>
</dbReference>
<dbReference type="InterPro" id="IPR036291">
    <property type="entry name" value="NAD(P)-bd_dom_sf"/>
</dbReference>
<evidence type="ECO:0000313" key="2">
    <source>
        <dbReference type="EMBL" id="TEB39986.1"/>
    </source>
</evidence>
<dbReference type="EMBL" id="QPFP01000001">
    <property type="protein sequence ID" value="TEB39986.1"/>
    <property type="molecule type" value="Genomic_DNA"/>
</dbReference>
<dbReference type="PANTHER" id="PTHR48079">
    <property type="entry name" value="PROTEIN YEEZ"/>
    <property type="match status" value="1"/>
</dbReference>
<dbReference type="InterPro" id="IPR051783">
    <property type="entry name" value="NAD(P)-dependent_oxidoreduct"/>
</dbReference>
<feature type="domain" description="NAD(P)-binding" evidence="1">
    <location>
        <begin position="10"/>
        <end position="84"/>
    </location>
</feature>
<dbReference type="OrthoDB" id="2130169at2759"/>
<evidence type="ECO:0000313" key="3">
    <source>
        <dbReference type="Proteomes" id="UP000298030"/>
    </source>
</evidence>
<dbReference type="GO" id="GO:0005737">
    <property type="term" value="C:cytoplasm"/>
    <property type="evidence" value="ECO:0007669"/>
    <property type="project" value="TreeGrafter"/>
</dbReference>
<reference evidence="2 3" key="1">
    <citation type="journal article" date="2019" name="Nat. Ecol. Evol.">
        <title>Megaphylogeny resolves global patterns of mushroom evolution.</title>
        <authorList>
            <person name="Varga T."/>
            <person name="Krizsan K."/>
            <person name="Foldi C."/>
            <person name="Dima B."/>
            <person name="Sanchez-Garcia M."/>
            <person name="Sanchez-Ramirez S."/>
            <person name="Szollosi G.J."/>
            <person name="Szarkandi J.G."/>
            <person name="Papp V."/>
            <person name="Albert L."/>
            <person name="Andreopoulos W."/>
            <person name="Angelini C."/>
            <person name="Antonin V."/>
            <person name="Barry K.W."/>
            <person name="Bougher N.L."/>
            <person name="Buchanan P."/>
            <person name="Buyck B."/>
            <person name="Bense V."/>
            <person name="Catcheside P."/>
            <person name="Chovatia M."/>
            <person name="Cooper J."/>
            <person name="Damon W."/>
            <person name="Desjardin D."/>
            <person name="Finy P."/>
            <person name="Geml J."/>
            <person name="Haridas S."/>
            <person name="Hughes K."/>
            <person name="Justo A."/>
            <person name="Karasinski D."/>
            <person name="Kautmanova I."/>
            <person name="Kiss B."/>
            <person name="Kocsube S."/>
            <person name="Kotiranta H."/>
            <person name="LaButti K.M."/>
            <person name="Lechner B.E."/>
            <person name="Liimatainen K."/>
            <person name="Lipzen A."/>
            <person name="Lukacs Z."/>
            <person name="Mihaltcheva S."/>
            <person name="Morgado L.N."/>
            <person name="Niskanen T."/>
            <person name="Noordeloos M.E."/>
            <person name="Ohm R.A."/>
            <person name="Ortiz-Santana B."/>
            <person name="Ovrebo C."/>
            <person name="Racz N."/>
            <person name="Riley R."/>
            <person name="Savchenko A."/>
            <person name="Shiryaev A."/>
            <person name="Soop K."/>
            <person name="Spirin V."/>
            <person name="Szebenyi C."/>
            <person name="Tomsovsky M."/>
            <person name="Tulloss R.E."/>
            <person name="Uehling J."/>
            <person name="Grigoriev I.V."/>
            <person name="Vagvolgyi C."/>
            <person name="Papp T."/>
            <person name="Martin F.M."/>
            <person name="Miettinen O."/>
            <person name="Hibbett D.S."/>
            <person name="Nagy L.G."/>
        </authorList>
    </citation>
    <scope>NUCLEOTIDE SEQUENCE [LARGE SCALE GENOMIC DNA]</scope>
    <source>
        <strain evidence="2 3">FP101781</strain>
    </source>
</reference>
<dbReference type="STRING" id="71717.A0A4Y7U0M6"/>
<dbReference type="PANTHER" id="PTHR48079:SF6">
    <property type="entry name" value="NAD(P)-BINDING DOMAIN-CONTAINING PROTEIN-RELATED"/>
    <property type="match status" value="1"/>
</dbReference>
<proteinExistence type="predicted"/>
<evidence type="ECO:0000259" key="1">
    <source>
        <dbReference type="Pfam" id="PF13460"/>
    </source>
</evidence>
<dbReference type="Proteomes" id="UP000298030">
    <property type="component" value="Unassembled WGS sequence"/>
</dbReference>
<comment type="caution">
    <text evidence="2">The sequence shown here is derived from an EMBL/GenBank/DDBJ whole genome shotgun (WGS) entry which is preliminary data.</text>
</comment>
<dbReference type="Pfam" id="PF13460">
    <property type="entry name" value="NAD_binding_10"/>
    <property type="match status" value="1"/>
</dbReference>
<accession>A0A4Y7U0M6</accession>
<dbReference type="InterPro" id="IPR016040">
    <property type="entry name" value="NAD(P)-bd_dom"/>
</dbReference>
<name>A0A4Y7U0M6_COPMI</name>
<organism evidence="2 3">
    <name type="scientific">Coprinellus micaceus</name>
    <name type="common">Glistening ink-cap mushroom</name>
    <name type="synonym">Coprinus micaceus</name>
    <dbReference type="NCBI Taxonomy" id="71717"/>
    <lineage>
        <taxon>Eukaryota</taxon>
        <taxon>Fungi</taxon>
        <taxon>Dikarya</taxon>
        <taxon>Basidiomycota</taxon>
        <taxon>Agaricomycotina</taxon>
        <taxon>Agaricomycetes</taxon>
        <taxon>Agaricomycetidae</taxon>
        <taxon>Agaricales</taxon>
        <taxon>Agaricineae</taxon>
        <taxon>Psathyrellaceae</taxon>
        <taxon>Coprinellus</taxon>
    </lineage>
</organism>